<feature type="region of interest" description="Disordered" evidence="1">
    <location>
        <begin position="35"/>
        <end position="140"/>
    </location>
</feature>
<feature type="compositionally biased region" description="Low complexity" evidence="1">
    <location>
        <begin position="53"/>
        <end position="68"/>
    </location>
</feature>
<feature type="compositionally biased region" description="Low complexity" evidence="1">
    <location>
        <begin position="91"/>
        <end position="100"/>
    </location>
</feature>
<dbReference type="Proteomes" id="UP000245119">
    <property type="component" value="Linkage Group LG5"/>
</dbReference>
<gene>
    <name evidence="2" type="ORF">C0Q70_09811</name>
</gene>
<accession>A0A2T7PAU6</accession>
<dbReference type="EMBL" id="PZQS01000005">
    <property type="protein sequence ID" value="PVD30543.1"/>
    <property type="molecule type" value="Genomic_DNA"/>
</dbReference>
<keyword evidence="3" id="KW-1185">Reference proteome</keyword>
<comment type="caution">
    <text evidence="2">The sequence shown here is derived from an EMBL/GenBank/DDBJ whole genome shotgun (WGS) entry which is preliminary data.</text>
</comment>
<evidence type="ECO:0000313" key="3">
    <source>
        <dbReference type="Proteomes" id="UP000245119"/>
    </source>
</evidence>
<sequence>MPYAELNGRRVVTLFQESPEVLRVRRQQCLTVNEREREMGGRGETCSKQAGSQQQRQQQRWRWQTTTTGNLIFRSPPDARINKRRAVQAGSSPYSSDSSDLFLPGTASRRKGSSTVDKGGRDSQDPGLITREMEQTAIEM</sequence>
<reference evidence="2 3" key="1">
    <citation type="submission" date="2018-04" db="EMBL/GenBank/DDBJ databases">
        <title>The genome of golden apple snail Pomacea canaliculata provides insight into stress tolerance and invasive adaptation.</title>
        <authorList>
            <person name="Liu C."/>
            <person name="Liu B."/>
            <person name="Ren Y."/>
            <person name="Zhang Y."/>
            <person name="Wang H."/>
            <person name="Li S."/>
            <person name="Jiang F."/>
            <person name="Yin L."/>
            <person name="Zhang G."/>
            <person name="Qian W."/>
            <person name="Fan W."/>
        </authorList>
    </citation>
    <scope>NUCLEOTIDE SEQUENCE [LARGE SCALE GENOMIC DNA]</scope>
    <source>
        <strain evidence="2">SZHN2017</strain>
        <tissue evidence="2">Muscle</tissue>
    </source>
</reference>
<protein>
    <submittedName>
        <fullName evidence="2">Uncharacterized protein</fullName>
    </submittedName>
</protein>
<organism evidence="2 3">
    <name type="scientific">Pomacea canaliculata</name>
    <name type="common">Golden apple snail</name>
    <dbReference type="NCBI Taxonomy" id="400727"/>
    <lineage>
        <taxon>Eukaryota</taxon>
        <taxon>Metazoa</taxon>
        <taxon>Spiralia</taxon>
        <taxon>Lophotrochozoa</taxon>
        <taxon>Mollusca</taxon>
        <taxon>Gastropoda</taxon>
        <taxon>Caenogastropoda</taxon>
        <taxon>Architaenioglossa</taxon>
        <taxon>Ampullarioidea</taxon>
        <taxon>Ampullariidae</taxon>
        <taxon>Pomacea</taxon>
    </lineage>
</organism>
<dbReference type="AlphaFoldDB" id="A0A2T7PAU6"/>
<evidence type="ECO:0000313" key="2">
    <source>
        <dbReference type="EMBL" id="PVD30543.1"/>
    </source>
</evidence>
<proteinExistence type="predicted"/>
<name>A0A2T7PAU6_POMCA</name>
<evidence type="ECO:0000256" key="1">
    <source>
        <dbReference type="SAM" id="MobiDB-lite"/>
    </source>
</evidence>